<gene>
    <name evidence="9" type="ORF">DES53_102668</name>
</gene>
<keyword evidence="6 9" id="KW-0413">Isomerase</keyword>
<dbReference type="PROSITE" id="PS52038">
    <property type="entry name" value="TOPO_IB_2"/>
    <property type="match status" value="1"/>
</dbReference>
<evidence type="ECO:0000313" key="10">
    <source>
        <dbReference type="Proteomes" id="UP000253426"/>
    </source>
</evidence>
<comment type="similarity">
    <text evidence="2">Belongs to the type IB topoisomerase family.</text>
</comment>
<accession>A0A366HRH7</accession>
<evidence type="ECO:0000256" key="4">
    <source>
        <dbReference type="ARBA" id="ARBA00023029"/>
    </source>
</evidence>
<evidence type="ECO:0000259" key="7">
    <source>
        <dbReference type="Pfam" id="PF01028"/>
    </source>
</evidence>
<dbReference type="GO" id="GO:0003677">
    <property type="term" value="F:DNA binding"/>
    <property type="evidence" value="ECO:0007669"/>
    <property type="project" value="UniProtKB-KW"/>
</dbReference>
<protein>
    <recommendedName>
        <fullName evidence="3">DNA topoisomerase</fullName>
        <ecNumber evidence="3">5.6.2.1</ecNumber>
    </recommendedName>
</protein>
<dbReference type="SUPFAM" id="SSF55869">
    <property type="entry name" value="DNA topoisomerase I domain"/>
    <property type="match status" value="1"/>
</dbReference>
<comment type="catalytic activity">
    <reaction evidence="1">
        <text>ATP-independent breakage of single-stranded DNA, followed by passage and rejoining.</text>
        <dbReference type="EC" id="5.6.2.1"/>
    </reaction>
</comment>
<dbReference type="InterPro" id="IPR013500">
    <property type="entry name" value="TopoI_cat_euk"/>
</dbReference>
<evidence type="ECO:0000259" key="8">
    <source>
        <dbReference type="Pfam" id="PF21338"/>
    </source>
</evidence>
<evidence type="ECO:0000313" key="9">
    <source>
        <dbReference type="EMBL" id="RBP46280.1"/>
    </source>
</evidence>
<feature type="domain" description="DNA topoisomerase IB N-terminal" evidence="8">
    <location>
        <begin position="44"/>
        <end position="89"/>
    </location>
</feature>
<dbReference type="InterPro" id="IPR001631">
    <property type="entry name" value="TopoI"/>
</dbReference>
<evidence type="ECO:0000256" key="1">
    <source>
        <dbReference type="ARBA" id="ARBA00000213"/>
    </source>
</evidence>
<dbReference type="InterPro" id="IPR049331">
    <property type="entry name" value="Top1B_N_bact"/>
</dbReference>
<dbReference type="Gene3D" id="3.90.15.10">
    <property type="entry name" value="Topoisomerase I, Chain A, domain 3"/>
    <property type="match status" value="1"/>
</dbReference>
<dbReference type="GO" id="GO:0006265">
    <property type="term" value="P:DNA topological change"/>
    <property type="evidence" value="ECO:0007669"/>
    <property type="project" value="InterPro"/>
</dbReference>
<dbReference type="InterPro" id="IPR011010">
    <property type="entry name" value="DNA_brk_join_enz"/>
</dbReference>
<dbReference type="Gene3D" id="3.30.66.10">
    <property type="entry name" value="DNA topoisomerase I domain"/>
    <property type="match status" value="1"/>
</dbReference>
<dbReference type="EMBL" id="QNRR01000002">
    <property type="protein sequence ID" value="RBP46280.1"/>
    <property type="molecule type" value="Genomic_DNA"/>
</dbReference>
<keyword evidence="5" id="KW-0238">DNA-binding</keyword>
<sequence length="370" mass="41702">MDKRAPELALMSVPPVELEEAGLRFTNDDRPGLRRVKKGNGVFYEDAKGKRVRDADTLDRIKSLVIPPAWTDVWICPQTNGHLQATGRDARGRKQYRYHPRWRQARDETKFHRILAFARALPKIRRRVKRDLRARGMERNKVLATVVRLLEATLIRIGNDEYAKQNGSYGLTTIRNHHAKVKGSTIKFSFRGKSGKKHDIDVKEPTLARVVRRCQDLPGQELFAYETETGVHDVGSSEVNAYIREISGSDFTAKDFRTWAGTVLAAIALREFESFTSQAQAKKNIVTAIEAVASMLGNTPAVCRKCYVHPAILDCYLEGATIETIKQKLDPAVDSGLRNLKAQEAAVVVLLDKRLHAGKRKTKRKHAKGK</sequence>
<evidence type="ECO:0000256" key="6">
    <source>
        <dbReference type="ARBA" id="ARBA00023235"/>
    </source>
</evidence>
<dbReference type="SUPFAM" id="SSF56349">
    <property type="entry name" value="DNA breaking-rejoining enzymes"/>
    <property type="match status" value="1"/>
</dbReference>
<organism evidence="9 10">
    <name type="scientific">Roseimicrobium gellanilyticum</name>
    <dbReference type="NCBI Taxonomy" id="748857"/>
    <lineage>
        <taxon>Bacteria</taxon>
        <taxon>Pseudomonadati</taxon>
        <taxon>Verrucomicrobiota</taxon>
        <taxon>Verrucomicrobiia</taxon>
        <taxon>Verrucomicrobiales</taxon>
        <taxon>Verrucomicrobiaceae</taxon>
        <taxon>Roseimicrobium</taxon>
    </lineage>
</organism>
<dbReference type="InterPro" id="IPR035447">
    <property type="entry name" value="DNA_topo_I_N_sf"/>
</dbReference>
<feature type="domain" description="DNA topoisomerase I catalytic core eukaryotic-type" evidence="7">
    <location>
        <begin position="101"/>
        <end position="315"/>
    </location>
</feature>
<evidence type="ECO:0000256" key="3">
    <source>
        <dbReference type="ARBA" id="ARBA00012891"/>
    </source>
</evidence>
<dbReference type="AlphaFoldDB" id="A0A366HRH7"/>
<comment type="caution">
    <text evidence="9">The sequence shown here is derived from an EMBL/GenBank/DDBJ whole genome shotgun (WGS) entry which is preliminary data.</text>
</comment>
<proteinExistence type="inferred from homology"/>
<dbReference type="PRINTS" id="PR00416">
    <property type="entry name" value="EUTPISMRASEI"/>
</dbReference>
<dbReference type="Pfam" id="PF21338">
    <property type="entry name" value="Top1B_N_bact"/>
    <property type="match status" value="1"/>
</dbReference>
<evidence type="ECO:0000256" key="5">
    <source>
        <dbReference type="ARBA" id="ARBA00023125"/>
    </source>
</evidence>
<dbReference type="EC" id="5.6.2.1" evidence="3"/>
<dbReference type="Proteomes" id="UP000253426">
    <property type="component" value="Unassembled WGS sequence"/>
</dbReference>
<dbReference type="InterPro" id="IPR014711">
    <property type="entry name" value="TopoI_cat_a-hlx-sub_euk"/>
</dbReference>
<reference evidence="9 10" key="1">
    <citation type="submission" date="2018-06" db="EMBL/GenBank/DDBJ databases">
        <title>Genomic Encyclopedia of Type Strains, Phase IV (KMG-IV): sequencing the most valuable type-strain genomes for metagenomic binning, comparative biology and taxonomic classification.</title>
        <authorList>
            <person name="Goeker M."/>
        </authorList>
    </citation>
    <scope>NUCLEOTIDE SEQUENCE [LARGE SCALE GENOMIC DNA]</scope>
    <source>
        <strain evidence="9 10">DSM 25532</strain>
    </source>
</reference>
<evidence type="ECO:0000256" key="2">
    <source>
        <dbReference type="ARBA" id="ARBA00006645"/>
    </source>
</evidence>
<dbReference type="Gene3D" id="1.10.132.120">
    <property type="match status" value="1"/>
</dbReference>
<keyword evidence="4" id="KW-0799">Topoisomerase</keyword>
<dbReference type="Pfam" id="PF01028">
    <property type="entry name" value="Topoisom_I"/>
    <property type="match status" value="1"/>
</dbReference>
<name>A0A366HRH7_9BACT</name>
<keyword evidence="10" id="KW-1185">Reference proteome</keyword>
<dbReference type="GO" id="GO:0003917">
    <property type="term" value="F:DNA topoisomerase type I (single strand cut, ATP-independent) activity"/>
    <property type="evidence" value="ECO:0007669"/>
    <property type="project" value="UniProtKB-EC"/>
</dbReference>